<proteinExistence type="predicted"/>
<sequence>MFDEHPESSHTQTPPKKQSLAMSPAPLSPIVKVAFPMRTASQDSADGIRKRVCKACDRCRLKKSKCDGTSPCSRCRADNAICVFGERKKSHDKVYPKGYVEMLEQQQSQLVSGLQETYRRLKAAHAWTGPALTESNGHPLTHDILHALNLLESRVDGSGELETFEEDCQKLQSRLLADGAGYVHRRGSFSSDSDHSQHHTSHPRNTAPAPAPSRPGFRDSFDFTSAASSPCPPQSPAPRPHRHTHPTVQTSPLQTSPLSHDPQFYQADWALPDLSPAETMMQTTRYGMQTPHQQHHLVGQQQSLSQLDDIMAHEHMLDFDPSTTGYDATCGSFPIGSFPPPATFANGFGGSGGMPDFMNSPLDPMDLEFSKFIQVTT</sequence>
<dbReference type="CDD" id="cd00067">
    <property type="entry name" value="GAL4"/>
    <property type="match status" value="1"/>
</dbReference>
<dbReference type="GO" id="GO:0008270">
    <property type="term" value="F:zinc ion binding"/>
    <property type="evidence" value="ECO:0007669"/>
    <property type="project" value="InterPro"/>
</dbReference>
<dbReference type="PROSITE" id="PS00463">
    <property type="entry name" value="ZN2_CY6_FUNGAL_1"/>
    <property type="match status" value="1"/>
</dbReference>
<comment type="caution">
    <text evidence="4">The sequence shown here is derived from an EMBL/GenBank/DDBJ whole genome shotgun (WGS) entry which is preliminary data.</text>
</comment>
<dbReference type="PANTHER" id="PTHR47655">
    <property type="entry name" value="QUINIC ACID UTILIZATION ACTIVATOR"/>
    <property type="match status" value="1"/>
</dbReference>
<dbReference type="FunFam" id="4.10.240.10:FF:000013">
    <property type="entry name" value="C6 transcription factor, putative"/>
    <property type="match status" value="1"/>
</dbReference>
<gene>
    <name evidence="4" type="primary">FCR1_3</name>
    <name evidence="4" type="ORF">LTR91_020327</name>
</gene>
<accession>A0AAN6H9K6</accession>
<keyword evidence="5" id="KW-1185">Reference proteome</keyword>
<feature type="region of interest" description="Disordered" evidence="2">
    <location>
        <begin position="186"/>
        <end position="259"/>
    </location>
</feature>
<evidence type="ECO:0000256" key="1">
    <source>
        <dbReference type="ARBA" id="ARBA00023242"/>
    </source>
</evidence>
<dbReference type="GO" id="GO:0000981">
    <property type="term" value="F:DNA-binding transcription factor activity, RNA polymerase II-specific"/>
    <property type="evidence" value="ECO:0007669"/>
    <property type="project" value="InterPro"/>
</dbReference>
<evidence type="ECO:0000256" key="2">
    <source>
        <dbReference type="SAM" id="MobiDB-lite"/>
    </source>
</evidence>
<dbReference type="SMART" id="SM00066">
    <property type="entry name" value="GAL4"/>
    <property type="match status" value="1"/>
</dbReference>
<dbReference type="AlphaFoldDB" id="A0AAN6H9K6"/>
<dbReference type="InterPro" id="IPR052783">
    <property type="entry name" value="Metabolic/Drug-Res_Regulator"/>
</dbReference>
<dbReference type="InterPro" id="IPR001138">
    <property type="entry name" value="Zn2Cys6_DnaBD"/>
</dbReference>
<dbReference type="PANTHER" id="PTHR47655:SF3">
    <property type="entry name" value="ZN(II)2CYS6 TRANSCRIPTION FACTOR (EUROFUNG)"/>
    <property type="match status" value="1"/>
</dbReference>
<dbReference type="Gene3D" id="4.10.240.10">
    <property type="entry name" value="Zn(2)-C6 fungal-type DNA-binding domain"/>
    <property type="match status" value="1"/>
</dbReference>
<feature type="region of interest" description="Disordered" evidence="2">
    <location>
        <begin position="1"/>
        <end position="23"/>
    </location>
</feature>
<dbReference type="EMBL" id="JAUJLE010000330">
    <property type="protein sequence ID" value="KAK0960480.1"/>
    <property type="molecule type" value="Genomic_DNA"/>
</dbReference>
<evidence type="ECO:0000259" key="3">
    <source>
        <dbReference type="PROSITE" id="PS50048"/>
    </source>
</evidence>
<dbReference type="SUPFAM" id="SSF57701">
    <property type="entry name" value="Zn2/Cys6 DNA-binding domain"/>
    <property type="match status" value="1"/>
</dbReference>
<dbReference type="Proteomes" id="UP001175353">
    <property type="component" value="Unassembled WGS sequence"/>
</dbReference>
<feature type="domain" description="Zn(2)-C6 fungal-type" evidence="3">
    <location>
        <begin position="55"/>
        <end position="84"/>
    </location>
</feature>
<evidence type="ECO:0000313" key="4">
    <source>
        <dbReference type="EMBL" id="KAK0960480.1"/>
    </source>
</evidence>
<feature type="compositionally biased region" description="Polar residues" evidence="2">
    <location>
        <begin position="248"/>
        <end position="258"/>
    </location>
</feature>
<keyword evidence="1" id="KW-0539">Nucleus</keyword>
<evidence type="ECO:0000313" key="5">
    <source>
        <dbReference type="Proteomes" id="UP001175353"/>
    </source>
</evidence>
<dbReference type="Pfam" id="PF00172">
    <property type="entry name" value="Zn_clus"/>
    <property type="match status" value="1"/>
</dbReference>
<protein>
    <submittedName>
        <fullName evidence="4">Fluconazole resistance protein 1</fullName>
    </submittedName>
</protein>
<dbReference type="PROSITE" id="PS50048">
    <property type="entry name" value="ZN2_CY6_FUNGAL_2"/>
    <property type="match status" value="1"/>
</dbReference>
<organism evidence="4 5">
    <name type="scientific">Friedmanniomyces endolithicus</name>
    <dbReference type="NCBI Taxonomy" id="329885"/>
    <lineage>
        <taxon>Eukaryota</taxon>
        <taxon>Fungi</taxon>
        <taxon>Dikarya</taxon>
        <taxon>Ascomycota</taxon>
        <taxon>Pezizomycotina</taxon>
        <taxon>Dothideomycetes</taxon>
        <taxon>Dothideomycetidae</taxon>
        <taxon>Mycosphaerellales</taxon>
        <taxon>Teratosphaeriaceae</taxon>
        <taxon>Friedmanniomyces</taxon>
    </lineage>
</organism>
<name>A0AAN6H9K6_9PEZI</name>
<dbReference type="InterPro" id="IPR036864">
    <property type="entry name" value="Zn2-C6_fun-type_DNA-bd_sf"/>
</dbReference>
<reference evidence="4" key="1">
    <citation type="submission" date="2023-06" db="EMBL/GenBank/DDBJ databases">
        <title>Black Yeasts Isolated from many extreme environments.</title>
        <authorList>
            <person name="Coleine C."/>
            <person name="Stajich J.E."/>
            <person name="Selbmann L."/>
        </authorList>
    </citation>
    <scope>NUCLEOTIDE SEQUENCE</scope>
    <source>
        <strain evidence="4">CCFEE 5200</strain>
    </source>
</reference>